<comment type="similarity">
    <text evidence="2">Belongs to the fatty acid desaturase type 2 family.</text>
</comment>
<gene>
    <name evidence="12" type="ORF">SAMN04488068_1071</name>
</gene>
<comment type="cofactor">
    <cofactor evidence="11">
        <name>Fe cation</name>
        <dbReference type="ChEBI" id="CHEBI:24875"/>
    </cofactor>
    <text evidence="11">Binds 2 iron ions per subunit.</text>
</comment>
<reference evidence="12 13" key="1">
    <citation type="submission" date="2016-11" db="EMBL/GenBank/DDBJ databases">
        <authorList>
            <person name="Jaros S."/>
            <person name="Januszkiewicz K."/>
            <person name="Wedrychowicz H."/>
        </authorList>
    </citation>
    <scope>NUCLEOTIDE SEQUENCE [LARGE SCALE GENOMIC DNA]</scope>
    <source>
        <strain evidence="12 13">CGMCC 1.7049</strain>
    </source>
</reference>
<organism evidence="12 13">
    <name type="scientific">Hydrocarboniphaga daqingensis</name>
    <dbReference type="NCBI Taxonomy" id="490188"/>
    <lineage>
        <taxon>Bacteria</taxon>
        <taxon>Pseudomonadati</taxon>
        <taxon>Pseudomonadota</taxon>
        <taxon>Gammaproteobacteria</taxon>
        <taxon>Nevskiales</taxon>
        <taxon>Nevskiaceae</taxon>
        <taxon>Hydrocarboniphaga</taxon>
    </lineage>
</organism>
<dbReference type="Pfam" id="PF03405">
    <property type="entry name" value="FA_desaturase_2"/>
    <property type="match status" value="1"/>
</dbReference>
<evidence type="ECO:0000256" key="2">
    <source>
        <dbReference type="ARBA" id="ARBA00008749"/>
    </source>
</evidence>
<dbReference type="EMBL" id="FQWZ01000002">
    <property type="protein sequence ID" value="SHG68052.1"/>
    <property type="molecule type" value="Genomic_DNA"/>
</dbReference>
<evidence type="ECO:0000256" key="9">
    <source>
        <dbReference type="ARBA" id="ARBA00023098"/>
    </source>
</evidence>
<feature type="binding site" evidence="11">
    <location>
        <position position="84"/>
    </location>
    <ligand>
        <name>Fe cation</name>
        <dbReference type="ChEBI" id="CHEBI:24875"/>
        <label>1</label>
    </ligand>
</feature>
<dbReference type="PIRSF" id="PIRSF000346">
    <property type="entry name" value="Dlt9_acylACP_des"/>
    <property type="match status" value="1"/>
</dbReference>
<accession>A0A1M5LSC4</accession>
<evidence type="ECO:0000256" key="10">
    <source>
        <dbReference type="ARBA" id="ARBA00023160"/>
    </source>
</evidence>
<keyword evidence="5 11" id="KW-0479">Metal-binding</keyword>
<dbReference type="PANTHER" id="PTHR31155:SF9">
    <property type="entry name" value="STEAROYL-[ACYL-CARRIER-PROTEIN] 9-DESATURASE 7, CHLOROPLASTIC"/>
    <property type="match status" value="1"/>
</dbReference>
<feature type="binding site" evidence="11">
    <location>
        <position position="200"/>
    </location>
    <ligand>
        <name>Fe cation</name>
        <dbReference type="ChEBI" id="CHEBI:24875"/>
        <label>2</label>
    </ligand>
</feature>
<evidence type="ECO:0000256" key="6">
    <source>
        <dbReference type="ARBA" id="ARBA00022832"/>
    </source>
</evidence>
<dbReference type="GO" id="GO:0046872">
    <property type="term" value="F:metal ion binding"/>
    <property type="evidence" value="ECO:0007669"/>
    <property type="project" value="UniProtKB-KW"/>
</dbReference>
<dbReference type="AlphaFoldDB" id="A0A1M5LSC4"/>
<keyword evidence="4" id="KW-0444">Lipid biosynthesis</keyword>
<dbReference type="PANTHER" id="PTHR31155">
    <property type="entry name" value="ACYL- ACYL-CARRIER-PROTEIN DESATURASE-RELATED"/>
    <property type="match status" value="1"/>
</dbReference>
<protein>
    <submittedName>
        <fullName evidence="12">Acyl-[acyl-carrier-protein] desaturase</fullName>
    </submittedName>
</protein>
<feature type="binding site" evidence="11">
    <location>
        <position position="118"/>
    </location>
    <ligand>
        <name>Fe cation</name>
        <dbReference type="ChEBI" id="CHEBI:24875"/>
        <label>1</label>
    </ligand>
</feature>
<feature type="binding site" evidence="11">
    <location>
        <position position="203"/>
    </location>
    <ligand>
        <name>Fe cation</name>
        <dbReference type="ChEBI" id="CHEBI:24875"/>
        <label>2</label>
    </ligand>
</feature>
<evidence type="ECO:0000256" key="4">
    <source>
        <dbReference type="ARBA" id="ARBA00022516"/>
    </source>
</evidence>
<evidence type="ECO:0000256" key="11">
    <source>
        <dbReference type="PIRSR" id="PIRSR000346-1"/>
    </source>
</evidence>
<dbReference type="InterPro" id="IPR005067">
    <property type="entry name" value="Fatty_acid_desaturase-2"/>
</dbReference>
<dbReference type="SUPFAM" id="SSF47240">
    <property type="entry name" value="Ferritin-like"/>
    <property type="match status" value="1"/>
</dbReference>
<keyword evidence="6" id="KW-0276">Fatty acid metabolism</keyword>
<evidence type="ECO:0000256" key="1">
    <source>
        <dbReference type="ARBA" id="ARBA00001954"/>
    </source>
</evidence>
<keyword evidence="9" id="KW-0443">Lipid metabolism</keyword>
<evidence type="ECO:0000256" key="7">
    <source>
        <dbReference type="ARBA" id="ARBA00023002"/>
    </source>
</evidence>
<keyword evidence="7" id="KW-0560">Oxidoreductase</keyword>
<proteinExistence type="inferred from homology"/>
<dbReference type="RefSeq" id="WP_072894950.1">
    <property type="nucleotide sequence ID" value="NZ_FQWZ01000002.1"/>
</dbReference>
<dbReference type="InterPro" id="IPR012348">
    <property type="entry name" value="RNR-like"/>
</dbReference>
<sequence length="326" mass="37182">MGAAPGIALENSAQVEVLASMEAFVRDEMEAHKERRNLWFPNELVQADADTAAEWDEQLVEVRAGARELPDAVRVAVALNLLTEEGLPHFHRLIAVHFGEESAWGDWNNMWTAEEDRHGCALRDYVRDARLFNMGELERLQYSYIEAGFNPEWEKDPYRLLAYTSLQEKATQLSHANTGRLGSGREPLLQRVLAHLAGDESRHYVFYRSMFGEILKRDPNRALVALQKIVSNFSMPGHRIAGFDDMSEVVRRSNIFGPRQFQRIVEEVLEVWQLGAMSGLSAEGAEAQDKLMNVAPRLEKLADRVDAKQKPRTFRFAFAYHRDITL</sequence>
<dbReference type="Gene3D" id="1.10.620.20">
    <property type="entry name" value="Ribonucleotide Reductase, subunit A"/>
    <property type="match status" value="1"/>
</dbReference>
<dbReference type="GO" id="GO:0005829">
    <property type="term" value="C:cytosol"/>
    <property type="evidence" value="ECO:0007669"/>
    <property type="project" value="TreeGrafter"/>
</dbReference>
<keyword evidence="8 11" id="KW-0408">Iron</keyword>
<dbReference type="Proteomes" id="UP000199758">
    <property type="component" value="Unassembled WGS sequence"/>
</dbReference>
<dbReference type="GO" id="GO:0006633">
    <property type="term" value="P:fatty acid biosynthetic process"/>
    <property type="evidence" value="ECO:0007669"/>
    <property type="project" value="UniProtKB-KW"/>
</dbReference>
<evidence type="ECO:0000256" key="3">
    <source>
        <dbReference type="ARBA" id="ARBA00011738"/>
    </source>
</evidence>
<feature type="binding site" evidence="11">
    <location>
        <position position="115"/>
    </location>
    <ligand>
        <name>Fe cation</name>
        <dbReference type="ChEBI" id="CHEBI:24875"/>
        <label>1</label>
    </ligand>
</feature>
<name>A0A1M5LSC4_9GAMM</name>
<evidence type="ECO:0000256" key="8">
    <source>
        <dbReference type="ARBA" id="ARBA00023004"/>
    </source>
</evidence>
<comment type="subunit">
    <text evidence="3">Homodimer.</text>
</comment>
<feature type="binding site" evidence="11">
    <location>
        <position position="200"/>
    </location>
    <ligand>
        <name>Fe cation</name>
        <dbReference type="ChEBI" id="CHEBI:24875"/>
        <label>1</label>
    </ligand>
</feature>
<dbReference type="InterPro" id="IPR009078">
    <property type="entry name" value="Ferritin-like_SF"/>
</dbReference>
<dbReference type="OrthoDB" id="9772881at2"/>
<keyword evidence="13" id="KW-1185">Reference proteome</keyword>
<keyword evidence="10" id="KW-0275">Fatty acid biosynthesis</keyword>
<evidence type="ECO:0000256" key="5">
    <source>
        <dbReference type="ARBA" id="ARBA00022723"/>
    </source>
</evidence>
<evidence type="ECO:0000313" key="13">
    <source>
        <dbReference type="Proteomes" id="UP000199758"/>
    </source>
</evidence>
<evidence type="ECO:0000313" key="12">
    <source>
        <dbReference type="EMBL" id="SHG68052.1"/>
    </source>
</evidence>
<dbReference type="GO" id="GO:0045300">
    <property type="term" value="F:stearoyl-[ACP] desaturase activity"/>
    <property type="evidence" value="ECO:0007669"/>
    <property type="project" value="InterPro"/>
</dbReference>
<dbReference type="STRING" id="490188.SAMN04488068_1071"/>
<feature type="binding site" evidence="11">
    <location>
        <position position="168"/>
    </location>
    <ligand>
        <name>Fe cation</name>
        <dbReference type="ChEBI" id="CHEBI:24875"/>
        <label>2</label>
    </ligand>
</feature>
<feature type="binding site" evidence="11">
    <location>
        <position position="115"/>
    </location>
    <ligand>
        <name>Fe cation</name>
        <dbReference type="ChEBI" id="CHEBI:24875"/>
        <label>2</label>
    </ligand>
</feature>
<comment type="cofactor">
    <cofactor evidence="1">
        <name>Fe(2+)</name>
        <dbReference type="ChEBI" id="CHEBI:29033"/>
    </cofactor>
</comment>